<feature type="region of interest" description="Disordered" evidence="5">
    <location>
        <begin position="1"/>
        <end position="23"/>
    </location>
</feature>
<feature type="region of interest" description="Disordered" evidence="5">
    <location>
        <begin position="351"/>
        <end position="411"/>
    </location>
</feature>
<dbReference type="InterPro" id="IPR013130">
    <property type="entry name" value="Fe3_Rdtase_TM_dom"/>
</dbReference>
<evidence type="ECO:0000256" key="6">
    <source>
        <dbReference type="SAM" id="Phobius"/>
    </source>
</evidence>
<feature type="compositionally biased region" description="Basic and acidic residues" evidence="5">
    <location>
        <begin position="1"/>
        <end position="16"/>
    </location>
</feature>
<evidence type="ECO:0000313" key="9">
    <source>
        <dbReference type="Proteomes" id="UP000240542"/>
    </source>
</evidence>
<dbReference type="EMBL" id="PYGA01000018">
    <property type="protein sequence ID" value="PSK92371.1"/>
    <property type="molecule type" value="Genomic_DNA"/>
</dbReference>
<evidence type="ECO:0000256" key="3">
    <source>
        <dbReference type="ARBA" id="ARBA00022989"/>
    </source>
</evidence>
<reference evidence="8 9" key="1">
    <citation type="submission" date="2018-03" db="EMBL/GenBank/DDBJ databases">
        <title>Genomic Encyclopedia of Archaeal and Bacterial Type Strains, Phase II (KMG-II): from individual species to whole genera.</title>
        <authorList>
            <person name="Goeker M."/>
        </authorList>
    </citation>
    <scope>NUCLEOTIDE SEQUENCE [LARGE SCALE GENOMIC DNA]</scope>
    <source>
        <strain evidence="8 9">DSM 45312</strain>
    </source>
</reference>
<feature type="transmembrane region" description="Helical" evidence="6">
    <location>
        <begin position="179"/>
        <end position="199"/>
    </location>
</feature>
<keyword evidence="3 6" id="KW-1133">Transmembrane helix</keyword>
<comment type="caution">
    <text evidence="8">The sequence shown here is derived from an EMBL/GenBank/DDBJ whole genome shotgun (WGS) entry which is preliminary data.</text>
</comment>
<proteinExistence type="predicted"/>
<feature type="compositionally biased region" description="Low complexity" evidence="5">
    <location>
        <begin position="367"/>
        <end position="383"/>
    </location>
</feature>
<protein>
    <submittedName>
        <fullName evidence="8">Ferric reductase like protein</fullName>
    </submittedName>
</protein>
<evidence type="ECO:0000313" key="8">
    <source>
        <dbReference type="EMBL" id="PSK92371.1"/>
    </source>
</evidence>
<evidence type="ECO:0000256" key="4">
    <source>
        <dbReference type="ARBA" id="ARBA00023136"/>
    </source>
</evidence>
<evidence type="ECO:0000256" key="1">
    <source>
        <dbReference type="ARBA" id="ARBA00004141"/>
    </source>
</evidence>
<dbReference type="GO" id="GO:0016020">
    <property type="term" value="C:membrane"/>
    <property type="evidence" value="ECO:0007669"/>
    <property type="project" value="UniProtKB-SubCell"/>
</dbReference>
<dbReference type="Pfam" id="PF01794">
    <property type="entry name" value="Ferric_reduct"/>
    <property type="match status" value="1"/>
</dbReference>
<feature type="domain" description="Ferric oxidoreductase" evidence="7">
    <location>
        <begin position="87"/>
        <end position="223"/>
    </location>
</feature>
<evidence type="ECO:0000256" key="2">
    <source>
        <dbReference type="ARBA" id="ARBA00022692"/>
    </source>
</evidence>
<accession>A0A2P8D582</accession>
<dbReference type="Proteomes" id="UP000240542">
    <property type="component" value="Unassembled WGS sequence"/>
</dbReference>
<organism evidence="8 9">
    <name type="scientific">Murinocardiopsis flavida</name>
    <dbReference type="NCBI Taxonomy" id="645275"/>
    <lineage>
        <taxon>Bacteria</taxon>
        <taxon>Bacillati</taxon>
        <taxon>Actinomycetota</taxon>
        <taxon>Actinomycetes</taxon>
        <taxon>Streptosporangiales</taxon>
        <taxon>Nocardiopsidaceae</taxon>
        <taxon>Murinocardiopsis</taxon>
    </lineage>
</organism>
<feature type="transmembrane region" description="Helical" evidence="6">
    <location>
        <begin position="243"/>
        <end position="261"/>
    </location>
</feature>
<keyword evidence="9" id="KW-1185">Reference proteome</keyword>
<evidence type="ECO:0000259" key="7">
    <source>
        <dbReference type="Pfam" id="PF01794"/>
    </source>
</evidence>
<name>A0A2P8D582_9ACTN</name>
<evidence type="ECO:0000256" key="5">
    <source>
        <dbReference type="SAM" id="MobiDB-lite"/>
    </source>
</evidence>
<keyword evidence="4 6" id="KW-0472">Membrane</keyword>
<dbReference type="AlphaFoldDB" id="A0A2P8D582"/>
<gene>
    <name evidence="8" type="ORF">CLV63_118132</name>
</gene>
<keyword evidence="2 6" id="KW-0812">Transmembrane</keyword>
<feature type="transmembrane region" description="Helical" evidence="6">
    <location>
        <begin position="287"/>
        <end position="307"/>
    </location>
</feature>
<sequence length="411" mass="44357">MAGTPDRPRQAAEPRRRERRSRMDTAGLRTDLRAAVPDATAGLAVTALVFWLLYARIRSGESQTLAVMPFLADAGAYWMYWLCQAFGWSGLLWAWITVMLGLLRSTTRPGWSPVPVARIERWHRTTSLTTIGLMFGHAFMFFAELVRANEHGLGWGGRVGRAFVDAFVPGGYATGTGQVAILIGLIAFYLSIPLGLSFYYRATMGPRLWTVLHRFIIVVYVLSVWHTLLYGTNVWFDGAFRTLVWTLQLPVAALFLLRLLAPARRADRLVLGDPAARPPLLPLAARLAGRVAAAAAVVVLLAVTASGRDGGRTPGAQSGDPAVTQGMVWWGLAALLLAIAAVSWAAVRARPRRRSAAGRPPGPGPDPGTAASPPAGQQGAARGAGRRRRDARPHVGQQAADVVGPGEPERR</sequence>
<feature type="transmembrane region" description="Helical" evidence="6">
    <location>
        <begin position="211"/>
        <end position="231"/>
    </location>
</feature>
<feature type="transmembrane region" description="Helical" evidence="6">
    <location>
        <begin position="39"/>
        <end position="57"/>
    </location>
</feature>
<feature type="transmembrane region" description="Helical" evidence="6">
    <location>
        <begin position="77"/>
        <end position="103"/>
    </location>
</feature>
<feature type="transmembrane region" description="Helical" evidence="6">
    <location>
        <begin position="124"/>
        <end position="143"/>
    </location>
</feature>
<feature type="transmembrane region" description="Helical" evidence="6">
    <location>
        <begin position="327"/>
        <end position="347"/>
    </location>
</feature>
<comment type="subcellular location">
    <subcellularLocation>
        <location evidence="1">Membrane</location>
        <topology evidence="1">Multi-pass membrane protein</topology>
    </subcellularLocation>
</comment>